<evidence type="ECO:0000259" key="1">
    <source>
        <dbReference type="SMART" id="SM00382"/>
    </source>
</evidence>
<dbReference type="EMBL" id="MT143976">
    <property type="protein sequence ID" value="QJA44452.1"/>
    <property type="molecule type" value="Genomic_DNA"/>
</dbReference>
<evidence type="ECO:0000313" key="4">
    <source>
        <dbReference type="EMBL" id="QJA91083.1"/>
    </source>
</evidence>
<dbReference type="InterPro" id="IPR027417">
    <property type="entry name" value="P-loop_NTPase"/>
</dbReference>
<sequence>MHLKHRPKTFEEVVGNDHIKQVLKQWCENRTFNPIMFEGERGCAKTTLAHIVAKEFGAPDENITDLNCVHFSGVDNMRERMDSLHKSSLFGKYKVLILDEIHRLSAVTQQVLLKPLEALPPNILIIACSTEPNSLISTLLDRFVRFRVSLLNFTESEYLLSSVLAKEGITFPKWKKALLLEESEGNPRRILTGLSKIININDEEEVKYLLDLNNIEENSDILKLLRVFNTVNSWEPVKNELKICLKTNSPNNIRVGLMNIISGSLMSNFPILRGIKLYDNLIKAEVYPEKANLIMALYKSI</sequence>
<dbReference type="Gene3D" id="3.40.50.300">
    <property type="entry name" value="P-loop containing nucleotide triphosphate hydrolases"/>
    <property type="match status" value="1"/>
</dbReference>
<dbReference type="EMBL" id="MT142960">
    <property type="protein sequence ID" value="QJA91083.1"/>
    <property type="molecule type" value="Genomic_DNA"/>
</dbReference>
<dbReference type="PANTHER" id="PTHR11669:SF0">
    <property type="entry name" value="PROTEIN STICHEL-LIKE 2"/>
    <property type="match status" value="1"/>
</dbReference>
<evidence type="ECO:0000313" key="5">
    <source>
        <dbReference type="EMBL" id="QJH95198.1"/>
    </source>
</evidence>
<dbReference type="InterPro" id="IPR003959">
    <property type="entry name" value="ATPase_AAA_core"/>
</dbReference>
<evidence type="ECO:0000313" key="3">
    <source>
        <dbReference type="EMBL" id="QJA79303.1"/>
    </source>
</evidence>
<dbReference type="GO" id="GO:0006261">
    <property type="term" value="P:DNA-templated DNA replication"/>
    <property type="evidence" value="ECO:0007669"/>
    <property type="project" value="TreeGrafter"/>
</dbReference>
<dbReference type="CDD" id="cd00009">
    <property type="entry name" value="AAA"/>
    <property type="match status" value="1"/>
</dbReference>
<dbReference type="GO" id="GO:0005524">
    <property type="term" value="F:ATP binding"/>
    <property type="evidence" value="ECO:0007669"/>
    <property type="project" value="InterPro"/>
</dbReference>
<organism evidence="2">
    <name type="scientific">viral metagenome</name>
    <dbReference type="NCBI Taxonomy" id="1070528"/>
    <lineage>
        <taxon>unclassified sequences</taxon>
        <taxon>metagenomes</taxon>
        <taxon>organismal metagenomes</taxon>
    </lineage>
</organism>
<feature type="domain" description="AAA+ ATPase" evidence="1">
    <location>
        <begin position="31"/>
        <end position="154"/>
    </location>
</feature>
<dbReference type="SMART" id="SM00382">
    <property type="entry name" value="AAA"/>
    <property type="match status" value="1"/>
</dbReference>
<dbReference type="GO" id="GO:0016887">
    <property type="term" value="F:ATP hydrolysis activity"/>
    <property type="evidence" value="ECO:0007669"/>
    <property type="project" value="InterPro"/>
</dbReference>
<proteinExistence type="predicted"/>
<accession>A0A6H1ZAG2</accession>
<dbReference type="AlphaFoldDB" id="A0A6H1ZAG2"/>
<reference evidence="2" key="1">
    <citation type="submission" date="2020-03" db="EMBL/GenBank/DDBJ databases">
        <title>The deep terrestrial virosphere.</title>
        <authorList>
            <person name="Holmfeldt K."/>
            <person name="Nilsson E."/>
            <person name="Simone D."/>
            <person name="Lopez-Fernandez M."/>
            <person name="Wu X."/>
            <person name="de Brujin I."/>
            <person name="Lundin D."/>
            <person name="Andersson A."/>
            <person name="Bertilsson S."/>
            <person name="Dopson M."/>
        </authorList>
    </citation>
    <scope>NUCLEOTIDE SEQUENCE</scope>
    <source>
        <strain evidence="3">MM415A00921</strain>
        <strain evidence="4">MM415B03482</strain>
        <strain evidence="2">TM448A00108</strain>
        <strain evidence="5">TM448B00355</strain>
    </source>
</reference>
<evidence type="ECO:0000313" key="2">
    <source>
        <dbReference type="EMBL" id="QJA44452.1"/>
    </source>
</evidence>
<dbReference type="SUPFAM" id="SSF52540">
    <property type="entry name" value="P-loop containing nucleoside triphosphate hydrolases"/>
    <property type="match status" value="1"/>
</dbReference>
<dbReference type="PANTHER" id="PTHR11669">
    <property type="entry name" value="REPLICATION FACTOR C / DNA POLYMERASE III GAMMA-TAU SUBUNIT"/>
    <property type="match status" value="1"/>
</dbReference>
<dbReference type="InterPro" id="IPR003593">
    <property type="entry name" value="AAA+_ATPase"/>
</dbReference>
<dbReference type="EMBL" id="MT142375">
    <property type="protein sequence ID" value="QJA79303.1"/>
    <property type="molecule type" value="Genomic_DNA"/>
</dbReference>
<dbReference type="Pfam" id="PF00004">
    <property type="entry name" value="AAA"/>
    <property type="match status" value="1"/>
</dbReference>
<dbReference type="InterPro" id="IPR050238">
    <property type="entry name" value="DNA_Rep/Repair_Clamp_Loader"/>
</dbReference>
<name>A0A6H1ZAG2_9ZZZZ</name>
<protein>
    <submittedName>
        <fullName evidence="2">Putative DNA polymerase</fullName>
    </submittedName>
</protein>
<gene>
    <name evidence="3" type="ORF">MM415A00921_0032</name>
    <name evidence="4" type="ORF">MM415B03482_0010</name>
    <name evidence="2" type="ORF">TM448A00108_0079</name>
    <name evidence="5" type="ORF">TM448B00355_0051</name>
</gene>
<dbReference type="EMBL" id="MT144614">
    <property type="protein sequence ID" value="QJH95198.1"/>
    <property type="molecule type" value="Genomic_DNA"/>
</dbReference>